<dbReference type="InterPro" id="IPR012340">
    <property type="entry name" value="NA-bd_OB-fold"/>
</dbReference>
<accession>A0A4R9A3R0</accession>
<evidence type="ECO:0000259" key="6">
    <source>
        <dbReference type="Pfam" id="PF01957"/>
    </source>
</evidence>
<evidence type="ECO:0000256" key="5">
    <source>
        <dbReference type="SAM" id="Phobius"/>
    </source>
</evidence>
<dbReference type="AlphaFoldDB" id="A0A4R9A3R0"/>
<reference evidence="7 8" key="1">
    <citation type="submission" date="2019-03" db="EMBL/GenBank/DDBJ databases">
        <title>Genomics of glacier-inhabiting Cryobacterium strains.</title>
        <authorList>
            <person name="Liu Q."/>
            <person name="Xin Y.-H."/>
        </authorList>
    </citation>
    <scope>NUCLEOTIDE SEQUENCE [LARGE SCALE GENOMIC DNA]</scope>
    <source>
        <strain evidence="7 8">Hh14</strain>
    </source>
</reference>
<dbReference type="GO" id="GO:0005886">
    <property type="term" value="C:plasma membrane"/>
    <property type="evidence" value="ECO:0007669"/>
    <property type="project" value="TreeGrafter"/>
</dbReference>
<gene>
    <name evidence="7" type="ORF">E3T55_07570</name>
</gene>
<feature type="transmembrane region" description="Helical" evidence="5">
    <location>
        <begin position="7"/>
        <end position="31"/>
    </location>
</feature>
<comment type="subcellular location">
    <subcellularLocation>
        <location evidence="1">Membrane</location>
        <topology evidence="1">Multi-pass membrane protein</topology>
    </subcellularLocation>
</comment>
<evidence type="ECO:0000313" key="7">
    <source>
        <dbReference type="EMBL" id="TFD51569.1"/>
    </source>
</evidence>
<organism evidence="7 8">
    <name type="scientific">Cryobacterium frigoriphilum</name>
    <dbReference type="NCBI Taxonomy" id="1259150"/>
    <lineage>
        <taxon>Bacteria</taxon>
        <taxon>Bacillati</taxon>
        <taxon>Actinomycetota</taxon>
        <taxon>Actinomycetes</taxon>
        <taxon>Micrococcales</taxon>
        <taxon>Microbacteriaceae</taxon>
        <taxon>Cryobacterium</taxon>
    </lineage>
</organism>
<dbReference type="EMBL" id="SOHE01000036">
    <property type="protein sequence ID" value="TFD51569.1"/>
    <property type="molecule type" value="Genomic_DNA"/>
</dbReference>
<evidence type="ECO:0000256" key="1">
    <source>
        <dbReference type="ARBA" id="ARBA00004141"/>
    </source>
</evidence>
<name>A0A4R9A3R0_9MICO</name>
<dbReference type="Gene3D" id="2.40.50.140">
    <property type="entry name" value="Nucleic acid-binding proteins"/>
    <property type="match status" value="1"/>
</dbReference>
<proteinExistence type="predicted"/>
<keyword evidence="2 5" id="KW-0812">Transmembrane</keyword>
<dbReference type="Proteomes" id="UP000297447">
    <property type="component" value="Unassembled WGS sequence"/>
</dbReference>
<evidence type="ECO:0000256" key="4">
    <source>
        <dbReference type="ARBA" id="ARBA00023136"/>
    </source>
</evidence>
<dbReference type="OrthoDB" id="5023964at2"/>
<comment type="caution">
    <text evidence="7">The sequence shown here is derived from an EMBL/GenBank/DDBJ whole genome shotgun (WGS) entry which is preliminary data.</text>
</comment>
<keyword evidence="3 5" id="KW-1133">Transmembrane helix</keyword>
<evidence type="ECO:0000313" key="8">
    <source>
        <dbReference type="Proteomes" id="UP000297447"/>
    </source>
</evidence>
<feature type="transmembrane region" description="Helical" evidence="5">
    <location>
        <begin position="51"/>
        <end position="69"/>
    </location>
</feature>
<dbReference type="Pfam" id="PF01957">
    <property type="entry name" value="NfeD"/>
    <property type="match status" value="1"/>
</dbReference>
<protein>
    <submittedName>
        <fullName evidence="7">NfeD family protein</fullName>
    </submittedName>
</protein>
<dbReference type="RefSeq" id="WP_134518969.1">
    <property type="nucleotide sequence ID" value="NZ_SOHE01000036.1"/>
</dbReference>
<dbReference type="PANTHER" id="PTHR33507:SF3">
    <property type="entry name" value="INNER MEMBRANE PROTEIN YBBJ"/>
    <property type="match status" value="1"/>
</dbReference>
<keyword evidence="8" id="KW-1185">Reference proteome</keyword>
<feature type="domain" description="NfeD-like C-terminal" evidence="6">
    <location>
        <begin position="88"/>
        <end position="150"/>
    </location>
</feature>
<evidence type="ECO:0000256" key="2">
    <source>
        <dbReference type="ARBA" id="ARBA00022692"/>
    </source>
</evidence>
<dbReference type="InterPro" id="IPR052165">
    <property type="entry name" value="Membrane_assoc_protease"/>
</dbReference>
<sequence>MVDLTAYLWIAWLVLILVFVIIELLSLEFTFLMLSIGSLGGLGANLLGLDWWLQIVVAAVLSMLLILTIRPVLLRAMRRGEDPARSNVDALIGMAGRVMSTINDAGGLVKLSNGETWSARLSPATALRTVEPGAPVAVAAIDGSIAIVTPTTVTPADSSERTQPHA</sequence>
<keyword evidence="4 5" id="KW-0472">Membrane</keyword>
<evidence type="ECO:0000256" key="3">
    <source>
        <dbReference type="ARBA" id="ARBA00022989"/>
    </source>
</evidence>
<dbReference type="InterPro" id="IPR002810">
    <property type="entry name" value="NfeD-like_C"/>
</dbReference>
<dbReference type="PANTHER" id="PTHR33507">
    <property type="entry name" value="INNER MEMBRANE PROTEIN YBBJ"/>
    <property type="match status" value="1"/>
</dbReference>